<dbReference type="Pfam" id="PF00654">
    <property type="entry name" value="Voltage_CLC"/>
    <property type="match status" value="1"/>
</dbReference>
<keyword evidence="3 5" id="KW-1133">Transmembrane helix</keyword>
<feature type="transmembrane region" description="Helical" evidence="5">
    <location>
        <begin position="66"/>
        <end position="87"/>
    </location>
</feature>
<feature type="transmembrane region" description="Helical" evidence="5">
    <location>
        <begin position="192"/>
        <end position="213"/>
    </location>
</feature>
<dbReference type="NCBIfam" id="NF002971">
    <property type="entry name" value="PRK03655.1"/>
    <property type="match status" value="1"/>
</dbReference>
<dbReference type="Gene3D" id="1.10.3080.10">
    <property type="entry name" value="Clc chloride channel"/>
    <property type="match status" value="1"/>
</dbReference>
<gene>
    <name evidence="6" type="ORF">DEJ50_18075</name>
</gene>
<feature type="transmembrane region" description="Helical" evidence="5">
    <location>
        <begin position="394"/>
        <end position="415"/>
    </location>
</feature>
<comment type="subcellular location">
    <subcellularLocation>
        <location evidence="1">Membrane</location>
        <topology evidence="1">Multi-pass membrane protein</topology>
    </subcellularLocation>
</comment>
<evidence type="ECO:0000256" key="4">
    <source>
        <dbReference type="ARBA" id="ARBA00023136"/>
    </source>
</evidence>
<feature type="transmembrane region" description="Helical" evidence="5">
    <location>
        <begin position="336"/>
        <end position="354"/>
    </location>
</feature>
<dbReference type="PANTHER" id="PTHR43427:SF9">
    <property type="entry name" value="ION-TRANSPORT PROTEIN YFEO-RELATED"/>
    <property type="match status" value="1"/>
</dbReference>
<organism evidence="6 7">
    <name type="scientific">Streptomyces venezuelae</name>
    <dbReference type="NCBI Taxonomy" id="54571"/>
    <lineage>
        <taxon>Bacteria</taxon>
        <taxon>Bacillati</taxon>
        <taxon>Actinomycetota</taxon>
        <taxon>Actinomycetes</taxon>
        <taxon>Kitasatosporales</taxon>
        <taxon>Streptomycetaceae</taxon>
        <taxon>Streptomyces</taxon>
    </lineage>
</organism>
<dbReference type="OrthoDB" id="2729535at2"/>
<dbReference type="SUPFAM" id="SSF81340">
    <property type="entry name" value="Clc chloride channel"/>
    <property type="match status" value="1"/>
</dbReference>
<feature type="transmembrane region" description="Helical" evidence="5">
    <location>
        <begin position="154"/>
        <end position="180"/>
    </location>
</feature>
<evidence type="ECO:0000256" key="3">
    <source>
        <dbReference type="ARBA" id="ARBA00022989"/>
    </source>
</evidence>
<reference evidence="6 7" key="1">
    <citation type="submission" date="2018-05" db="EMBL/GenBank/DDBJ databases">
        <title>Streptomyces venezuelae.</title>
        <authorList>
            <person name="Kim W."/>
            <person name="Lee N."/>
            <person name="Cho B.-K."/>
        </authorList>
    </citation>
    <scope>NUCLEOTIDE SEQUENCE [LARGE SCALE GENOMIC DNA]</scope>
    <source>
        <strain evidence="6 7">ATCC 21782</strain>
    </source>
</reference>
<name>A0A5P2D2Q1_STRVZ</name>
<dbReference type="InterPro" id="IPR050368">
    <property type="entry name" value="ClC-type_chloride_channel"/>
</dbReference>
<feature type="transmembrane region" description="Helical" evidence="5">
    <location>
        <begin position="233"/>
        <end position="256"/>
    </location>
</feature>
<dbReference type="GO" id="GO:0005886">
    <property type="term" value="C:plasma membrane"/>
    <property type="evidence" value="ECO:0007669"/>
    <property type="project" value="TreeGrafter"/>
</dbReference>
<evidence type="ECO:0000256" key="5">
    <source>
        <dbReference type="SAM" id="Phobius"/>
    </source>
</evidence>
<evidence type="ECO:0000256" key="2">
    <source>
        <dbReference type="ARBA" id="ARBA00022692"/>
    </source>
</evidence>
<dbReference type="InterPro" id="IPR014743">
    <property type="entry name" value="Cl-channel_core"/>
</dbReference>
<dbReference type="PANTHER" id="PTHR43427">
    <property type="entry name" value="CHLORIDE CHANNEL PROTEIN CLC-E"/>
    <property type="match status" value="1"/>
</dbReference>
<accession>A0A5P2D2Q1</accession>
<dbReference type="Proteomes" id="UP000325211">
    <property type="component" value="Chromosome"/>
</dbReference>
<dbReference type="InterPro" id="IPR001807">
    <property type="entry name" value="ClC"/>
</dbReference>
<feature type="transmembrane region" description="Helical" evidence="5">
    <location>
        <begin position="306"/>
        <end position="329"/>
    </location>
</feature>
<evidence type="ECO:0000313" key="6">
    <source>
        <dbReference type="EMBL" id="QES49432.1"/>
    </source>
</evidence>
<dbReference type="CDD" id="cd00400">
    <property type="entry name" value="Voltage_gated_ClC"/>
    <property type="match status" value="1"/>
</dbReference>
<dbReference type="GO" id="GO:0015108">
    <property type="term" value="F:chloride transmembrane transporter activity"/>
    <property type="evidence" value="ECO:0007669"/>
    <property type="project" value="InterPro"/>
</dbReference>
<keyword evidence="4 5" id="KW-0472">Membrane</keyword>
<dbReference type="EMBL" id="CP029190">
    <property type="protein sequence ID" value="QES49432.1"/>
    <property type="molecule type" value="Genomic_DNA"/>
</dbReference>
<evidence type="ECO:0000256" key="1">
    <source>
        <dbReference type="ARBA" id="ARBA00004141"/>
    </source>
</evidence>
<evidence type="ECO:0000313" key="7">
    <source>
        <dbReference type="Proteomes" id="UP000325211"/>
    </source>
</evidence>
<dbReference type="AlphaFoldDB" id="A0A5P2D2Q1"/>
<proteinExistence type="predicted"/>
<protein>
    <submittedName>
        <fullName evidence="6">Ion channel protein</fullName>
    </submittedName>
</protein>
<sequence>MRVLSVYVKRMTPAARALLPLILPSLVAGVGSALLYIGVSKAAEALQGVLWGTLPDAVGLGPYSTAWMLIMLTSIGALSGLVVWKVYGHAGPDPATTGLVETPMDPRWVPGLLLAGGLTLAGGVSLGPENPILAANVALAYWLGRRAFPGSPGALWVGLGAAGTVGALFGTPVAAALVLTETMSSGKDPTPLWDRLFAPLVAAGAAGLTTSLISDQTFTTNLPEFADPGWADLLAALVIASVAALLGLAGIYAFPYLHRVFHAIPNPVLALTAGGVVLGLLGALGGRLTLFKGLEQMKELTADADAYGWGALLLMCVVKMVALVTASAAGFRGGRIFPAVFVGVALGLSAHALVPAVHPVVGTTCGVLGVLLATTRQGWLSLFTAGVLAPDPGVLPMLCVAVLPAWLLVTGRPLLQLTEDGRPKY</sequence>
<feature type="transmembrane region" description="Helical" evidence="5">
    <location>
        <begin position="268"/>
        <end position="286"/>
    </location>
</feature>
<feature type="transmembrane region" description="Helical" evidence="5">
    <location>
        <begin position="108"/>
        <end position="127"/>
    </location>
</feature>
<keyword evidence="2 5" id="KW-0812">Transmembrane</keyword>